<protein>
    <submittedName>
        <fullName evidence="1">Uncharacterized protein</fullName>
    </submittedName>
</protein>
<dbReference type="InterPro" id="IPR053139">
    <property type="entry name" value="Surface_bspA-like"/>
</dbReference>
<dbReference type="InterPro" id="IPR032675">
    <property type="entry name" value="LRR_dom_sf"/>
</dbReference>
<dbReference type="Proteomes" id="UP001470230">
    <property type="component" value="Unassembled WGS sequence"/>
</dbReference>
<dbReference type="Gene3D" id="3.80.10.10">
    <property type="entry name" value="Ribonuclease Inhibitor"/>
    <property type="match status" value="6"/>
</dbReference>
<reference evidence="1 2" key="1">
    <citation type="submission" date="2024-04" db="EMBL/GenBank/DDBJ databases">
        <title>Tritrichomonas musculus Genome.</title>
        <authorList>
            <person name="Alves-Ferreira E."/>
            <person name="Grigg M."/>
            <person name="Lorenzi H."/>
            <person name="Galac M."/>
        </authorList>
    </citation>
    <scope>NUCLEOTIDE SEQUENCE [LARGE SCALE GENOMIC DNA]</scope>
    <source>
        <strain evidence="1 2">EAF2021</strain>
    </source>
</reference>
<dbReference type="Gene3D" id="3.40.50.12480">
    <property type="match status" value="1"/>
</dbReference>
<name>A0ABR2HNR4_9EUKA</name>
<gene>
    <name evidence="1" type="ORF">M9Y10_018401</name>
</gene>
<proteinExistence type="predicted"/>
<evidence type="ECO:0000313" key="1">
    <source>
        <dbReference type="EMBL" id="KAK8850273.1"/>
    </source>
</evidence>
<sequence length="1333" mass="154473">MQQRHDFILIFKSKIYQFPFDSPLIQDVDPNIFNLIFYEKKYEIKSNVQEDTFLSFINYWFYRKVPIINDNNFDDYLKLSKEFDVMNSLIDIYLKSKIKHSNKPIDELAEKYHKIINLLFNNTGINSDSDYFEIRSKLYKACKKSNVELVDLLTRKKVLENNIIYVLNEKDKTASVFDSKDVKDIFIPQFIQHKGIEYTITSILENSLIRKCDEYMLSKKVTISKDSKIRKIEKCSISYDYDDLMIPDSVEELENCSHYNNYLLKIKVSPKNKNFILFDDKYIIGKTDRKSDEFDSLVVFQSKDSEVNIPSFIKRIESYCFVNTYGNDTINIPFDSQLRIIESNAFTGTSITKLFIPEYLADLNDGWCEETKHLIEIKVHQNNKRFIYFQNKLLISKTNEESEEYDKIIFCRRDIEEIEIPSFIKIIGSYSFNKCDKLKSITFESNSNLEVIEKHSFSYSSIESISIPPTVKQIKRFAFAKCKNLKVFNIPNDSLLQKIDHDALFLSSIESIYIPENVVQIQNGLLEALGNLLNVTISPKNKCFKYIDDKFLVGKKDLKSDLYDSLVFVKRYVSEISIPSFIKYIEQYAFYSVKSIKNVYFPTNSNIQKIERFAFAYTSIESISIPSTVTDICKCAFYECKELKKVVFNENSKLQKIEKYAFSNSSIESIVIPSNVTIIGKYAFSECRNLKKVEFNGNSNLRIIEQFAFQKCPFNEFTIPSSVVYIGDYAFFNCFFDTFNIDSASKLRFIGKRAFYYSGLSTISIPPLVEKICEGAFNDCIRLKSVYIPENSKLKILEDMLFALSSIESFEVPSSVIIIGNETFKGCKNLKNVEFPKDSKLQIIGEAAFCNSNIVNMTIPSSVTKICDAAFENCIKLENVNFSENSELISIGKYAFANANIKSINIPSHLKIISEYALSVYNLEKVDIQDDSELKTIEKNAFSESEIKSFFIPEYLADLNDGWCEETKHLIEIKVHQNNKKFIYFQNKLLISKTNEESEEYDKIIFCRRDIEEIEIPSFIKIIGSYSFNECDKLKSITFESNSNLEVIEEDAFSYSSIESISIPPTVKSINKNAFYSSQLKYVYFQPNSELEMIGKKAFSRTEIESISIPSNVTLIANHAFEYCEELTKVIISENSKLQIIGKKAFQGTAIKNFFIPANIVELKDGCFDYTTSLKEIKVSPKNKNYKNIENNLIVCKTDLKRDIYDYLLFCKRDIANITIPSYIKRIGKYSFHNCKYISHISFPQNSELEIIDDFAFYSSSILSFSIPKNVKTISRFSFDKCNKMILIEIDENTELSPTLEVNVKDSSIEYVMIPPNLLNIYKYTFIISDYDR</sequence>
<evidence type="ECO:0000313" key="2">
    <source>
        <dbReference type="Proteomes" id="UP001470230"/>
    </source>
</evidence>
<accession>A0ABR2HNR4</accession>
<comment type="caution">
    <text evidence="1">The sequence shown here is derived from an EMBL/GenBank/DDBJ whole genome shotgun (WGS) entry which is preliminary data.</text>
</comment>
<organism evidence="1 2">
    <name type="scientific">Tritrichomonas musculus</name>
    <dbReference type="NCBI Taxonomy" id="1915356"/>
    <lineage>
        <taxon>Eukaryota</taxon>
        <taxon>Metamonada</taxon>
        <taxon>Parabasalia</taxon>
        <taxon>Tritrichomonadida</taxon>
        <taxon>Tritrichomonadidae</taxon>
        <taxon>Tritrichomonas</taxon>
    </lineage>
</organism>
<dbReference type="Pfam" id="PF13306">
    <property type="entry name" value="LRR_5"/>
    <property type="match status" value="6"/>
</dbReference>
<dbReference type="EMBL" id="JAPFFF010000024">
    <property type="protein sequence ID" value="KAK8850273.1"/>
    <property type="molecule type" value="Genomic_DNA"/>
</dbReference>
<dbReference type="PANTHER" id="PTHR45661">
    <property type="entry name" value="SURFACE ANTIGEN"/>
    <property type="match status" value="1"/>
</dbReference>
<dbReference type="PANTHER" id="PTHR45661:SF3">
    <property type="entry name" value="IG-LIKE DOMAIN-CONTAINING PROTEIN"/>
    <property type="match status" value="1"/>
</dbReference>
<dbReference type="InterPro" id="IPR026906">
    <property type="entry name" value="LRR_5"/>
</dbReference>
<dbReference type="SUPFAM" id="SSF52058">
    <property type="entry name" value="L domain-like"/>
    <property type="match status" value="3"/>
</dbReference>
<keyword evidence="2" id="KW-1185">Reference proteome</keyword>